<comment type="caution">
    <text evidence="2">The sequence shown here is derived from an EMBL/GenBank/DDBJ whole genome shotgun (WGS) entry which is preliminary data.</text>
</comment>
<evidence type="ECO:0000313" key="2">
    <source>
        <dbReference type="EMBL" id="MBM7715757.1"/>
    </source>
</evidence>
<accession>A0ABS2R801</accession>
<keyword evidence="1" id="KW-0732">Signal</keyword>
<proteinExistence type="predicted"/>
<dbReference type="Gene3D" id="2.60.120.380">
    <property type="match status" value="1"/>
</dbReference>
<feature type="chain" id="PRO_5046463891" evidence="1">
    <location>
        <begin position="32"/>
        <end position="335"/>
    </location>
</feature>
<dbReference type="Proteomes" id="UP000823485">
    <property type="component" value="Unassembled WGS sequence"/>
</dbReference>
<feature type="signal peptide" evidence="1">
    <location>
        <begin position="1"/>
        <end position="31"/>
    </location>
</feature>
<name>A0ABS2R801_9BACI</name>
<dbReference type="EMBL" id="JAFBFH010000018">
    <property type="protein sequence ID" value="MBM7715757.1"/>
    <property type="molecule type" value="Genomic_DNA"/>
</dbReference>
<gene>
    <name evidence="2" type="ORF">JOC94_002746</name>
</gene>
<organism evidence="2 3">
    <name type="scientific">Siminovitchia thermophila</name>
    <dbReference type="NCBI Taxonomy" id="1245522"/>
    <lineage>
        <taxon>Bacteria</taxon>
        <taxon>Bacillati</taxon>
        <taxon>Bacillota</taxon>
        <taxon>Bacilli</taxon>
        <taxon>Bacillales</taxon>
        <taxon>Bacillaceae</taxon>
        <taxon>Siminovitchia</taxon>
    </lineage>
</organism>
<reference evidence="2 3" key="1">
    <citation type="submission" date="2021-01" db="EMBL/GenBank/DDBJ databases">
        <title>Genomic Encyclopedia of Type Strains, Phase IV (KMG-IV): sequencing the most valuable type-strain genomes for metagenomic binning, comparative biology and taxonomic classification.</title>
        <authorList>
            <person name="Goeker M."/>
        </authorList>
    </citation>
    <scope>NUCLEOTIDE SEQUENCE [LARGE SCALE GENOMIC DNA]</scope>
    <source>
        <strain evidence="2 3">DSM 105453</strain>
    </source>
</reference>
<sequence length="335" mass="38032">MTSKIRFNKLFYLLIVCSLFLFLANTSSAYAQVKKDGEMSENYIESFSVPQPRDLTDLDRSFQMEQSNSIEGAEQLQLTEPDAANQNGLYLNFTDYLTEEGQYKYLYPITVEPGHVLNVQLDSPNSNELDYDLYLYEVNPDNLSMTLVDVSQNRTYLNGTEGTAPENVGDYNTSEKKKYAAFVVSEKGSSTDQPFTLHVGINKNSDIYEPDENVRTALKFSIPSIPQGPTKINMRSMDSLVDNDWFSFTVPESKSYVGIQLTLDSISQQAGYKVELYRLVNNQLRKVPMDSSGYVTYENLISGQYYIRVTAIESTQLSQKNYTLSILPSYIVLHK</sequence>
<keyword evidence="3" id="KW-1185">Reference proteome</keyword>
<protein>
    <submittedName>
        <fullName evidence="2">Uncharacterized protein</fullName>
    </submittedName>
</protein>
<evidence type="ECO:0000256" key="1">
    <source>
        <dbReference type="SAM" id="SignalP"/>
    </source>
</evidence>
<dbReference type="RefSeq" id="WP_139345621.1">
    <property type="nucleotide sequence ID" value="NZ_JAFBFH010000018.1"/>
</dbReference>
<evidence type="ECO:0000313" key="3">
    <source>
        <dbReference type="Proteomes" id="UP000823485"/>
    </source>
</evidence>